<keyword evidence="15" id="KW-1185">Reference proteome</keyword>
<evidence type="ECO:0000256" key="7">
    <source>
        <dbReference type="ARBA" id="ARBA00023122"/>
    </source>
</evidence>
<evidence type="ECO:0000259" key="12">
    <source>
        <dbReference type="PROSITE" id="PS51371"/>
    </source>
</evidence>
<feature type="transmembrane region" description="Helical" evidence="11">
    <location>
        <begin position="131"/>
        <end position="153"/>
    </location>
</feature>
<keyword evidence="7 9" id="KW-0129">CBS domain</keyword>
<dbReference type="InterPro" id="IPR044751">
    <property type="entry name" value="Ion_transp-like_CBS"/>
</dbReference>
<dbReference type="Pfam" id="PF01595">
    <property type="entry name" value="CNNM"/>
    <property type="match status" value="1"/>
</dbReference>
<keyword evidence="6 10" id="KW-1133">Transmembrane helix</keyword>
<dbReference type="GO" id="GO:0005886">
    <property type="term" value="C:plasma membrane"/>
    <property type="evidence" value="ECO:0007669"/>
    <property type="project" value="UniProtKB-SubCell"/>
</dbReference>
<evidence type="ECO:0000256" key="8">
    <source>
        <dbReference type="ARBA" id="ARBA00023136"/>
    </source>
</evidence>
<dbReference type="InterPro" id="IPR000644">
    <property type="entry name" value="CBS_dom"/>
</dbReference>
<keyword evidence="5" id="KW-0677">Repeat</keyword>
<dbReference type="InterPro" id="IPR002550">
    <property type="entry name" value="CNNM"/>
</dbReference>
<comment type="similarity">
    <text evidence="2">Belongs to the UPF0053 family.</text>
</comment>
<dbReference type="PANTHER" id="PTHR22777">
    <property type="entry name" value="HEMOLYSIN-RELATED"/>
    <property type="match status" value="1"/>
</dbReference>
<dbReference type="Pfam" id="PF03471">
    <property type="entry name" value="CorC_HlyC"/>
    <property type="match status" value="1"/>
</dbReference>
<evidence type="ECO:0000256" key="1">
    <source>
        <dbReference type="ARBA" id="ARBA00004651"/>
    </source>
</evidence>
<evidence type="ECO:0000256" key="2">
    <source>
        <dbReference type="ARBA" id="ARBA00006337"/>
    </source>
</evidence>
<dbReference type="Gene3D" id="3.30.465.10">
    <property type="match status" value="1"/>
</dbReference>
<dbReference type="Gene3D" id="3.10.580.10">
    <property type="entry name" value="CBS-domain"/>
    <property type="match status" value="1"/>
</dbReference>
<accession>A0A3A1YS27</accession>
<comment type="subcellular location">
    <subcellularLocation>
        <location evidence="1">Cell membrane</location>
        <topology evidence="1">Multi-pass membrane protein</topology>
    </subcellularLocation>
</comment>
<comment type="caution">
    <text evidence="14">The sequence shown here is derived from an EMBL/GenBank/DDBJ whole genome shotgun (WGS) entry which is preliminary data.</text>
</comment>
<dbReference type="SMART" id="SM01091">
    <property type="entry name" value="CorC_HlyC"/>
    <property type="match status" value="1"/>
</dbReference>
<keyword evidence="3" id="KW-1003">Cell membrane</keyword>
<dbReference type="Proteomes" id="UP000265916">
    <property type="component" value="Unassembled WGS sequence"/>
</dbReference>
<proteinExistence type="inferred from homology"/>
<evidence type="ECO:0008006" key="16">
    <source>
        <dbReference type="Google" id="ProtNLM"/>
    </source>
</evidence>
<dbReference type="PANTHER" id="PTHR22777:SF32">
    <property type="entry name" value="UPF0053 INNER MEMBRANE PROTEIN YFJD"/>
    <property type="match status" value="1"/>
</dbReference>
<dbReference type="InterPro" id="IPR005170">
    <property type="entry name" value="Transptr-assoc_dom"/>
</dbReference>
<evidence type="ECO:0000259" key="13">
    <source>
        <dbReference type="PROSITE" id="PS51846"/>
    </source>
</evidence>
<feature type="domain" description="CBS" evidence="12">
    <location>
        <begin position="206"/>
        <end position="266"/>
    </location>
</feature>
<evidence type="ECO:0000313" key="14">
    <source>
        <dbReference type="EMBL" id="RIY40296.1"/>
    </source>
</evidence>
<dbReference type="EMBL" id="NRJG01000016">
    <property type="protein sequence ID" value="RIY40296.1"/>
    <property type="molecule type" value="Genomic_DNA"/>
</dbReference>
<evidence type="ECO:0000256" key="3">
    <source>
        <dbReference type="ARBA" id="ARBA00022475"/>
    </source>
</evidence>
<evidence type="ECO:0000256" key="10">
    <source>
        <dbReference type="PROSITE-ProRule" id="PRU01193"/>
    </source>
</evidence>
<sequence>MESSVSFLIIIILLCILVSAFFSASETALFTLNRYKLQTALMKKRWGAQSAHTLLQTSDKLISTILICNNTVNIAASSLATIVGQEIAQDLGIAIATGVLTFVLLMFAEIIPKTIAVKFPEIIAYSFAPALYVVFRIVSPIVFIFNIFTILFFKVLRINNNTEKAGLSDEELRVIVKESQQLVGKDHSDMMSSVLDLEKVTVEEVMIPRHEIVAINIDDDIKSIIRQLNQSAHSQVLVYRESFEKQIVGMLRIREAYRLMMESNEFTKENLVRAVDEAIFVQEGTTLTRQLFNFKKAKRKIGIIVDEYGFVIGLISIEDILEEIVGNYTTNSIVDEQEDINTVTPGKYLIDGQANLRDLNRRFSWDLKAEEVRTLNGYLLDKFQDIPAIEARYSVGNLIMTVKEVDRKGIKLIEVTDLKRYKAAEKKEASKENVKKS</sequence>
<dbReference type="Pfam" id="PF00571">
    <property type="entry name" value="CBS"/>
    <property type="match status" value="2"/>
</dbReference>
<keyword evidence="8 10" id="KW-0472">Membrane</keyword>
<evidence type="ECO:0000256" key="4">
    <source>
        <dbReference type="ARBA" id="ARBA00022692"/>
    </source>
</evidence>
<feature type="transmembrane region" description="Helical" evidence="11">
    <location>
        <begin position="6"/>
        <end position="32"/>
    </location>
</feature>
<dbReference type="OrthoDB" id="9797674at2"/>
<evidence type="ECO:0000313" key="15">
    <source>
        <dbReference type="Proteomes" id="UP000265916"/>
    </source>
</evidence>
<protein>
    <recommendedName>
        <fullName evidence="16">Mg2+ and Co2+ transporter CorB, contains DUF21, CBS pair, and CorC-HlyC domains</fullName>
    </recommendedName>
</protein>
<dbReference type="PROSITE" id="PS51371">
    <property type="entry name" value="CBS"/>
    <property type="match status" value="1"/>
</dbReference>
<feature type="transmembrane region" description="Helical" evidence="11">
    <location>
        <begin position="91"/>
        <end position="111"/>
    </location>
</feature>
<feature type="domain" description="CNNM transmembrane" evidence="13">
    <location>
        <begin position="1"/>
        <end position="189"/>
    </location>
</feature>
<evidence type="ECO:0000256" key="9">
    <source>
        <dbReference type="PROSITE-ProRule" id="PRU00703"/>
    </source>
</evidence>
<reference evidence="14 15" key="1">
    <citation type="submission" date="2017-08" db="EMBL/GenBank/DDBJ databases">
        <title>Reclassification of Bisgaard taxon 37 and 44.</title>
        <authorList>
            <person name="Christensen H."/>
        </authorList>
    </citation>
    <scope>NUCLEOTIDE SEQUENCE [LARGE SCALE GENOMIC DNA]</scope>
    <source>
        <strain evidence="14 15">111</strain>
    </source>
</reference>
<dbReference type="InterPro" id="IPR036318">
    <property type="entry name" value="FAD-bd_PCMH-like_sf"/>
</dbReference>
<keyword evidence="4 10" id="KW-0812">Transmembrane</keyword>
<dbReference type="InterPro" id="IPR046342">
    <property type="entry name" value="CBS_dom_sf"/>
</dbReference>
<evidence type="ECO:0000256" key="5">
    <source>
        <dbReference type="ARBA" id="ARBA00022737"/>
    </source>
</evidence>
<dbReference type="InterPro" id="IPR016169">
    <property type="entry name" value="FAD-bd_PCMH_sub2"/>
</dbReference>
<evidence type="ECO:0000256" key="11">
    <source>
        <dbReference type="SAM" id="Phobius"/>
    </source>
</evidence>
<dbReference type="GO" id="GO:0050660">
    <property type="term" value="F:flavin adenine dinucleotide binding"/>
    <property type="evidence" value="ECO:0007669"/>
    <property type="project" value="InterPro"/>
</dbReference>
<dbReference type="SUPFAM" id="SSF54631">
    <property type="entry name" value="CBS-domain pair"/>
    <property type="match status" value="1"/>
</dbReference>
<dbReference type="RefSeq" id="WP_119530100.1">
    <property type="nucleotide sequence ID" value="NZ_JBHSSP010000020.1"/>
</dbReference>
<dbReference type="PROSITE" id="PS51846">
    <property type="entry name" value="CNNM"/>
    <property type="match status" value="1"/>
</dbReference>
<gene>
    <name evidence="14" type="ORF">CKF58_00855</name>
</gene>
<evidence type="ECO:0000256" key="6">
    <source>
        <dbReference type="ARBA" id="ARBA00022989"/>
    </source>
</evidence>
<dbReference type="CDD" id="cd04590">
    <property type="entry name" value="CBS_pair_CorC_HlyC_assoc"/>
    <property type="match status" value="1"/>
</dbReference>
<dbReference type="AlphaFoldDB" id="A0A3A1YS27"/>
<dbReference type="SUPFAM" id="SSF56176">
    <property type="entry name" value="FAD-binding/transporter-associated domain-like"/>
    <property type="match status" value="1"/>
</dbReference>
<organism evidence="14 15">
    <name type="scientific">Psittacicella hinzii</name>
    <dbReference type="NCBI Taxonomy" id="2028575"/>
    <lineage>
        <taxon>Bacteria</taxon>
        <taxon>Pseudomonadati</taxon>
        <taxon>Pseudomonadota</taxon>
        <taxon>Gammaproteobacteria</taxon>
        <taxon>Pasteurellales</taxon>
        <taxon>Psittacicellaceae</taxon>
        <taxon>Psittacicella</taxon>
    </lineage>
</organism>
<name>A0A3A1YS27_9GAMM</name>